<feature type="site" description="Contributes to redox potential value" evidence="8">
    <location>
        <position position="28"/>
    </location>
</feature>
<evidence type="ECO:0000256" key="7">
    <source>
        <dbReference type="PIRNR" id="PIRNR000077"/>
    </source>
</evidence>
<feature type="site" description="Deprotonates C-terminal active site Cys" evidence="8">
    <location>
        <position position="20"/>
    </location>
</feature>
<evidence type="ECO:0000256" key="5">
    <source>
        <dbReference type="ARBA" id="ARBA00023284"/>
    </source>
</evidence>
<evidence type="ECO:0000256" key="3">
    <source>
        <dbReference type="ARBA" id="ARBA00022982"/>
    </source>
</evidence>
<evidence type="ECO:0000256" key="8">
    <source>
        <dbReference type="PIRSR" id="PIRSR000077-1"/>
    </source>
</evidence>
<reference evidence="11" key="1">
    <citation type="submission" date="2012-05" db="EMBL/GenBank/DDBJ databases">
        <title>Genome sequence of Nitritalea halalkaliphila LW7.</title>
        <authorList>
            <person name="Jangir P.K."/>
            <person name="Singh A."/>
            <person name="Shivaji S."/>
            <person name="Sharma R."/>
        </authorList>
    </citation>
    <scope>NUCLEOTIDE SEQUENCE [LARGE SCALE GENOMIC DNA]</scope>
    <source>
        <strain evidence="11">LW7</strain>
    </source>
</reference>
<evidence type="ECO:0000256" key="6">
    <source>
        <dbReference type="NCBIfam" id="TIGR01068"/>
    </source>
</evidence>
<evidence type="ECO:0000256" key="9">
    <source>
        <dbReference type="PIRSR" id="PIRSR000077-4"/>
    </source>
</evidence>
<proteinExistence type="inferred from homology"/>
<dbReference type="EMBL" id="AJYA01000053">
    <property type="protein sequence ID" value="EIM73895.1"/>
    <property type="molecule type" value="Genomic_DNA"/>
</dbReference>
<evidence type="ECO:0000313" key="12">
    <source>
        <dbReference type="Proteomes" id="UP000005551"/>
    </source>
</evidence>
<gene>
    <name evidence="11" type="ORF">A3SI_17017</name>
</gene>
<accession>I5BWE3</accession>
<keyword evidence="4 9" id="KW-1015">Disulfide bond</keyword>
<keyword evidence="3" id="KW-0249">Electron transport</keyword>
<organism evidence="11 12">
    <name type="scientific">Nitritalea halalkaliphila LW7</name>
    <dbReference type="NCBI Taxonomy" id="1189621"/>
    <lineage>
        <taxon>Bacteria</taxon>
        <taxon>Pseudomonadati</taxon>
        <taxon>Bacteroidota</taxon>
        <taxon>Cytophagia</taxon>
        <taxon>Cytophagales</taxon>
        <taxon>Cyclobacteriaceae</taxon>
        <taxon>Nitritalea</taxon>
    </lineage>
</organism>
<dbReference type="Proteomes" id="UP000005551">
    <property type="component" value="Unassembled WGS sequence"/>
</dbReference>
<keyword evidence="5 9" id="KW-0676">Redox-active center</keyword>
<evidence type="ECO:0000259" key="10">
    <source>
        <dbReference type="PROSITE" id="PS51352"/>
    </source>
</evidence>
<feature type="disulfide bond" description="Redox-active" evidence="9">
    <location>
        <begin position="26"/>
        <end position="29"/>
    </location>
</feature>
<dbReference type="STRING" id="1189621.A3SI_17017"/>
<dbReference type="PANTHER" id="PTHR45663">
    <property type="entry name" value="GEO12009P1"/>
    <property type="match status" value="1"/>
</dbReference>
<dbReference type="GO" id="GO:0005737">
    <property type="term" value="C:cytoplasm"/>
    <property type="evidence" value="ECO:0007669"/>
    <property type="project" value="TreeGrafter"/>
</dbReference>
<dbReference type="Gene3D" id="3.40.30.10">
    <property type="entry name" value="Glutaredoxin"/>
    <property type="match status" value="1"/>
</dbReference>
<feature type="site" description="Deprotonates C-terminal active site Cys" evidence="8">
    <location>
        <position position="27"/>
    </location>
</feature>
<sequence length="101" mass="11586">MSKQKLQALFKQQEGLILVDFYADWCAPCKTMTPILEEVVAETGGKIRLYKVNIDRNPEAARTFGVRSIPHYMLVGKGKILWRKGGYQTKRNLLQQLKGFL</sequence>
<dbReference type="InterPro" id="IPR036249">
    <property type="entry name" value="Thioredoxin-like_sf"/>
</dbReference>
<dbReference type="OrthoDB" id="9790390at2"/>
<dbReference type="CDD" id="cd02947">
    <property type="entry name" value="TRX_family"/>
    <property type="match status" value="1"/>
</dbReference>
<evidence type="ECO:0000256" key="1">
    <source>
        <dbReference type="ARBA" id="ARBA00008987"/>
    </source>
</evidence>
<keyword evidence="12" id="KW-1185">Reference proteome</keyword>
<comment type="caution">
    <text evidence="11">The sequence shown here is derived from an EMBL/GenBank/DDBJ whole genome shotgun (WGS) entry which is preliminary data.</text>
</comment>
<dbReference type="RefSeq" id="WP_009056862.1">
    <property type="nucleotide sequence ID" value="NZ_AJYA01000053.1"/>
</dbReference>
<dbReference type="NCBIfam" id="TIGR01068">
    <property type="entry name" value="thioredoxin"/>
    <property type="match status" value="1"/>
</dbReference>
<dbReference type="InterPro" id="IPR005746">
    <property type="entry name" value="Thioredoxin"/>
</dbReference>
<dbReference type="PANTHER" id="PTHR45663:SF11">
    <property type="entry name" value="GEO12009P1"/>
    <property type="match status" value="1"/>
</dbReference>
<dbReference type="PIRSF" id="PIRSF000077">
    <property type="entry name" value="Thioredoxin"/>
    <property type="match status" value="1"/>
</dbReference>
<feature type="active site" description="Nucleophile" evidence="8">
    <location>
        <position position="29"/>
    </location>
</feature>
<evidence type="ECO:0000256" key="2">
    <source>
        <dbReference type="ARBA" id="ARBA00022448"/>
    </source>
</evidence>
<dbReference type="PROSITE" id="PS51352">
    <property type="entry name" value="THIOREDOXIN_2"/>
    <property type="match status" value="1"/>
</dbReference>
<protein>
    <recommendedName>
        <fullName evidence="6 7">Thioredoxin</fullName>
    </recommendedName>
</protein>
<dbReference type="PROSITE" id="PS00194">
    <property type="entry name" value="THIOREDOXIN_1"/>
    <property type="match status" value="1"/>
</dbReference>
<dbReference type="InterPro" id="IPR013766">
    <property type="entry name" value="Thioredoxin_domain"/>
</dbReference>
<keyword evidence="2" id="KW-0813">Transport</keyword>
<evidence type="ECO:0000256" key="4">
    <source>
        <dbReference type="ARBA" id="ARBA00023157"/>
    </source>
</evidence>
<feature type="active site" description="Nucleophile" evidence="8">
    <location>
        <position position="26"/>
    </location>
</feature>
<comment type="similarity">
    <text evidence="1 7">Belongs to the thioredoxin family.</text>
</comment>
<dbReference type="Pfam" id="PF00085">
    <property type="entry name" value="Thioredoxin"/>
    <property type="match status" value="1"/>
</dbReference>
<dbReference type="PRINTS" id="PR00421">
    <property type="entry name" value="THIOREDOXIN"/>
</dbReference>
<evidence type="ECO:0000313" key="11">
    <source>
        <dbReference type="EMBL" id="EIM73895.1"/>
    </source>
</evidence>
<dbReference type="AlphaFoldDB" id="I5BWE3"/>
<feature type="domain" description="Thioredoxin" evidence="10">
    <location>
        <begin position="1"/>
        <end position="101"/>
    </location>
</feature>
<dbReference type="GO" id="GO:0015035">
    <property type="term" value="F:protein-disulfide reductase activity"/>
    <property type="evidence" value="ECO:0007669"/>
    <property type="project" value="UniProtKB-UniRule"/>
</dbReference>
<dbReference type="SUPFAM" id="SSF52833">
    <property type="entry name" value="Thioredoxin-like"/>
    <property type="match status" value="1"/>
</dbReference>
<name>I5BWE3_9BACT</name>
<dbReference type="InterPro" id="IPR017937">
    <property type="entry name" value="Thioredoxin_CS"/>
</dbReference>